<protein>
    <recommendedName>
        <fullName evidence="1">Arb2 domain-containing protein</fullName>
    </recommendedName>
</protein>
<reference evidence="2" key="2">
    <citation type="journal article" date="2022" name="Microbiol. Resour. Announc.">
        <title>Whole-Genome Sequence of Entomortierella parvispora E1425, a Mucoromycotan Fungus Associated with Burkholderiaceae-Related Endosymbiotic Bacteria.</title>
        <authorList>
            <person name="Herlambang A."/>
            <person name="Guo Y."/>
            <person name="Takashima Y."/>
            <person name="Narisawa K."/>
            <person name="Ohta H."/>
            <person name="Nishizawa T."/>
        </authorList>
    </citation>
    <scope>NUCLEOTIDE SEQUENCE</scope>
    <source>
        <strain evidence="2">E1425</strain>
    </source>
</reference>
<feature type="domain" description="Arb2" evidence="1">
    <location>
        <begin position="168"/>
        <end position="253"/>
    </location>
</feature>
<dbReference type="GO" id="GO:0005634">
    <property type="term" value="C:nucleus"/>
    <property type="evidence" value="ECO:0007669"/>
    <property type="project" value="TreeGrafter"/>
</dbReference>
<dbReference type="InterPro" id="IPR048263">
    <property type="entry name" value="Arb2"/>
</dbReference>
<dbReference type="PANTHER" id="PTHR21357">
    <property type="entry name" value="FAM172 FAMILY PROTEIN HOMOLOG CG10038"/>
    <property type="match status" value="1"/>
</dbReference>
<evidence type="ECO:0000313" key="3">
    <source>
        <dbReference type="Proteomes" id="UP000827284"/>
    </source>
</evidence>
<dbReference type="GO" id="GO:0031048">
    <property type="term" value="P:regulatory ncRNA-mediated heterochromatin formation"/>
    <property type="evidence" value="ECO:0007669"/>
    <property type="project" value="TreeGrafter"/>
</dbReference>
<sequence length="307" mass="35041">MEQTTVEESQRWFVAHGWHFDNNKDFVDKDGKFFDYPTQGQHYEYLQEQIRDLVFKEMETNFDLEQHQIPKAKGQKPPVDEEEKKEFDVYCPTIFTSKDATFKPNLLVIVQGLGMVPPGQWARKLFTNGLKDQYKLATQMPYIEKAQKHEDWGLVLCDPNHASPEPKTEDTRAHHVLRVWQDVVAPSKAKNIMYIGFSAGTVAVLDLYDTLSVRPEFVKRVKAIALLDGESGASRQAQGQDGKWLQDHSRAYCQKGMSGFLGPNSETVNTHDHDSVPGLAVDSVFEFLDEMLQIFGEDVIADKEKSQ</sequence>
<accession>A0A9P3H713</accession>
<name>A0A9P3H713_9FUNG</name>
<dbReference type="PANTHER" id="PTHR21357:SF4">
    <property type="entry name" value="FAM172 FAMILY PROTEIN HOMOLOG CG10038"/>
    <property type="match status" value="1"/>
</dbReference>
<dbReference type="Proteomes" id="UP000827284">
    <property type="component" value="Unassembled WGS sequence"/>
</dbReference>
<reference evidence="2" key="1">
    <citation type="submission" date="2021-11" db="EMBL/GenBank/DDBJ databases">
        <authorList>
            <person name="Herlambang A."/>
            <person name="Guo Y."/>
            <person name="Takashima Y."/>
            <person name="Nishizawa T."/>
        </authorList>
    </citation>
    <scope>NUCLEOTIDE SEQUENCE</scope>
    <source>
        <strain evidence="2">E1425</strain>
    </source>
</reference>
<evidence type="ECO:0000313" key="2">
    <source>
        <dbReference type="EMBL" id="GJJ71286.1"/>
    </source>
</evidence>
<keyword evidence="3" id="KW-1185">Reference proteome</keyword>
<dbReference type="EMBL" id="BQFW01000005">
    <property type="protein sequence ID" value="GJJ71286.1"/>
    <property type="molecule type" value="Genomic_DNA"/>
</dbReference>
<dbReference type="OrthoDB" id="421951at2759"/>
<gene>
    <name evidence="2" type="ORF">EMPS_03636</name>
</gene>
<dbReference type="Pfam" id="PF22749">
    <property type="entry name" value="Arb2"/>
    <property type="match status" value="1"/>
</dbReference>
<dbReference type="InterPro" id="IPR053858">
    <property type="entry name" value="Arb2_dom"/>
</dbReference>
<dbReference type="AlphaFoldDB" id="A0A9P3H713"/>
<proteinExistence type="predicted"/>
<organism evidence="2 3">
    <name type="scientific">Entomortierella parvispora</name>
    <dbReference type="NCBI Taxonomy" id="205924"/>
    <lineage>
        <taxon>Eukaryota</taxon>
        <taxon>Fungi</taxon>
        <taxon>Fungi incertae sedis</taxon>
        <taxon>Mucoromycota</taxon>
        <taxon>Mortierellomycotina</taxon>
        <taxon>Mortierellomycetes</taxon>
        <taxon>Mortierellales</taxon>
        <taxon>Mortierellaceae</taxon>
        <taxon>Entomortierella</taxon>
    </lineage>
</organism>
<comment type="caution">
    <text evidence="2">The sequence shown here is derived from an EMBL/GenBank/DDBJ whole genome shotgun (WGS) entry which is preliminary data.</text>
</comment>
<dbReference type="GO" id="GO:0035197">
    <property type="term" value="F:siRNA binding"/>
    <property type="evidence" value="ECO:0007669"/>
    <property type="project" value="TreeGrafter"/>
</dbReference>
<evidence type="ECO:0000259" key="1">
    <source>
        <dbReference type="Pfam" id="PF22749"/>
    </source>
</evidence>